<protein>
    <submittedName>
        <fullName evidence="1">Uncharacterized protein</fullName>
    </submittedName>
</protein>
<gene>
    <name evidence="1" type="ORF">CWB99_21865</name>
</gene>
<sequence>MRDITILHDMREQLRLMTLRASVSIEGRSMIVHERTFTFAQYNSPQSHQLFLDELAITLP</sequence>
<name>A0A5S3WGY7_9GAMM</name>
<evidence type="ECO:0000313" key="2">
    <source>
        <dbReference type="Proteomes" id="UP000310249"/>
    </source>
</evidence>
<dbReference type="Proteomes" id="UP000310249">
    <property type="component" value="Unassembled WGS sequence"/>
</dbReference>
<dbReference type="EMBL" id="PNCI01000068">
    <property type="protein sequence ID" value="TMP24658.1"/>
    <property type="molecule type" value="Genomic_DNA"/>
</dbReference>
<accession>A0A5S3WGY7</accession>
<evidence type="ECO:0000313" key="1">
    <source>
        <dbReference type="EMBL" id="TMP24658.1"/>
    </source>
</evidence>
<organism evidence="1 2">
    <name type="scientific">Pseudoalteromonas rubra</name>
    <dbReference type="NCBI Taxonomy" id="43658"/>
    <lineage>
        <taxon>Bacteria</taxon>
        <taxon>Pseudomonadati</taxon>
        <taxon>Pseudomonadota</taxon>
        <taxon>Gammaproteobacteria</taxon>
        <taxon>Alteromonadales</taxon>
        <taxon>Pseudoalteromonadaceae</taxon>
        <taxon>Pseudoalteromonas</taxon>
    </lineage>
</organism>
<proteinExistence type="predicted"/>
<reference evidence="2" key="2">
    <citation type="submission" date="2019-06" db="EMBL/GenBank/DDBJ databases">
        <title>Co-occurence of chitin degradation, pigmentation and bioactivity in marine Pseudoalteromonas.</title>
        <authorList>
            <person name="Sonnenschein E.C."/>
            <person name="Bech P.K."/>
        </authorList>
    </citation>
    <scope>NUCLEOTIDE SEQUENCE [LARGE SCALE GENOMIC DNA]</scope>
    <source>
        <strain evidence="2">S2676</strain>
    </source>
</reference>
<dbReference type="OrthoDB" id="6310056at2"/>
<dbReference type="AlphaFoldDB" id="A0A5S3WGY7"/>
<comment type="caution">
    <text evidence="1">The sequence shown here is derived from an EMBL/GenBank/DDBJ whole genome shotgun (WGS) entry which is preliminary data.</text>
</comment>
<reference evidence="1 2" key="1">
    <citation type="submission" date="2018-01" db="EMBL/GenBank/DDBJ databases">
        <authorList>
            <person name="Paulsen S."/>
            <person name="Gram L.K."/>
        </authorList>
    </citation>
    <scope>NUCLEOTIDE SEQUENCE [LARGE SCALE GENOMIC DNA]</scope>
    <source>
        <strain evidence="1 2">S2676</strain>
    </source>
</reference>